<keyword evidence="8" id="KW-1185">Reference proteome</keyword>
<evidence type="ECO:0000256" key="3">
    <source>
        <dbReference type="ARBA" id="ARBA00047417"/>
    </source>
</evidence>
<dbReference type="InterPro" id="IPR029055">
    <property type="entry name" value="Ntn_hydrolases_N"/>
</dbReference>
<dbReference type="InterPro" id="IPR043138">
    <property type="entry name" value="GGT_lsub"/>
</dbReference>
<comment type="subunit">
    <text evidence="4">This enzyme consists of two polypeptide chains, which are synthesized in precursor form from a single polypeptide.</text>
</comment>
<keyword evidence="6" id="KW-0732">Signal</keyword>
<comment type="caution">
    <text evidence="7">The sequence shown here is derived from an EMBL/GenBank/DDBJ whole genome shotgun (WGS) entry which is preliminary data.</text>
</comment>
<evidence type="ECO:0000256" key="2">
    <source>
        <dbReference type="ARBA" id="ARBA00001089"/>
    </source>
</evidence>
<evidence type="ECO:0000256" key="5">
    <source>
        <dbReference type="SAM" id="MobiDB-lite"/>
    </source>
</evidence>
<comment type="pathway">
    <text evidence="4">Sulfur metabolism; glutathione metabolism.</text>
</comment>
<dbReference type="Gene3D" id="1.10.246.130">
    <property type="match status" value="1"/>
</dbReference>
<evidence type="ECO:0000256" key="1">
    <source>
        <dbReference type="ARBA" id="ARBA00001049"/>
    </source>
</evidence>
<keyword evidence="4" id="KW-0865">Zymogen</keyword>
<feature type="region of interest" description="Disordered" evidence="5">
    <location>
        <begin position="20"/>
        <end position="41"/>
    </location>
</feature>
<feature type="compositionally biased region" description="Basic and acidic residues" evidence="5">
    <location>
        <begin position="23"/>
        <end position="41"/>
    </location>
</feature>
<organism evidence="7 8">
    <name type="scientific">Phenylobacterium koreense</name>
    <dbReference type="NCBI Taxonomy" id="266125"/>
    <lineage>
        <taxon>Bacteria</taxon>
        <taxon>Pseudomonadati</taxon>
        <taxon>Pseudomonadota</taxon>
        <taxon>Alphaproteobacteria</taxon>
        <taxon>Caulobacterales</taxon>
        <taxon>Caulobacteraceae</taxon>
        <taxon>Phenylobacterium</taxon>
    </lineage>
</organism>
<accession>A0ABV2EE61</accession>
<dbReference type="InterPro" id="IPR052896">
    <property type="entry name" value="GGT-like_enzyme"/>
</dbReference>
<feature type="signal peptide" evidence="6">
    <location>
        <begin position="1"/>
        <end position="21"/>
    </location>
</feature>
<sequence length="587" mass="63033">MRRRTFLGALPASAVATAALAQSRDENPNRNRPDVHGGDRIDGATFASRSAAWGVHGAAATAHPLASLTALDMLRRGGSAVDAAVAANAVLGLMEPISCGVGGDCFVMLWDPKTKKVEGLNGSGRSPRGLSLETVRGRAKNGLIPSYGAIAVSVPGAVDAWWTLHQRYGKLPWKDLFAPAIAYAEEGFPVTQNVAYYLGRSLINFTKPGVGIEEIDNFKKVWAAGGATPKEGEIFKNPALGRTYRQIAEHGREGFYGGEVAAAIEAYFKRIGGWMTKADLADHHSRWDPPQKINYRGVDVHGLSPNSQGLATLQALNIMEAFDFKAMGFQSAAAIHHAVEAKRLAFEDRAKFYADPDFFKTPTEWLLSKEYARERAKLISPNKILTPVHPGQAPSHGDTTYFTTADQDGMMVSMIQSNYRGMGSGLSPDGLGFMFQNRGELFALTDGHANIFAPGKRPFQTIIPGFATRNGEPWLAFGVMGGDMQPQGQAQIISNMVDFGLSLQEAGDSPRWHHGGSTEPTGEAQKGIGVLNLESGVPEATKAALAAIGWKMAPDPGGFGGYQAIERWPGRYAAATEMRKDGVALAY</sequence>
<dbReference type="PANTHER" id="PTHR43881:SF1">
    <property type="entry name" value="GAMMA-GLUTAMYLTRANSPEPTIDASE (AFU_ORTHOLOGUE AFUA_4G13580)"/>
    <property type="match status" value="1"/>
</dbReference>
<evidence type="ECO:0000256" key="6">
    <source>
        <dbReference type="SAM" id="SignalP"/>
    </source>
</evidence>
<dbReference type="Gene3D" id="3.60.20.40">
    <property type="match status" value="1"/>
</dbReference>
<protein>
    <recommendedName>
        <fullName evidence="4">Glutathione hydrolase proenzyme</fullName>
        <ecNumber evidence="4">2.3.2.2</ecNumber>
        <ecNumber evidence="4">3.4.19.13</ecNumber>
    </recommendedName>
    <component>
        <recommendedName>
            <fullName evidence="4">Glutathione hydrolase large chain</fullName>
        </recommendedName>
    </component>
    <component>
        <recommendedName>
            <fullName evidence="4">Glutathione hydrolase small chain</fullName>
        </recommendedName>
    </component>
</protein>
<comment type="catalytic activity">
    <reaction evidence="3 4">
        <text>an N-terminal (5-L-glutamyl)-[peptide] + an alpha-amino acid = 5-L-glutamyl amino acid + an N-terminal L-alpha-aminoacyl-[peptide]</text>
        <dbReference type="Rhea" id="RHEA:23904"/>
        <dbReference type="Rhea" id="RHEA-COMP:9780"/>
        <dbReference type="Rhea" id="RHEA-COMP:9795"/>
        <dbReference type="ChEBI" id="CHEBI:77644"/>
        <dbReference type="ChEBI" id="CHEBI:78597"/>
        <dbReference type="ChEBI" id="CHEBI:78599"/>
        <dbReference type="ChEBI" id="CHEBI:78608"/>
        <dbReference type="EC" id="2.3.2.2"/>
    </reaction>
</comment>
<proteinExistence type="inferred from homology"/>
<feature type="chain" id="PRO_5045256672" description="Glutathione hydrolase proenzyme" evidence="6">
    <location>
        <begin position="22"/>
        <end position="587"/>
    </location>
</feature>
<dbReference type="PRINTS" id="PR01210">
    <property type="entry name" value="GGTRANSPTASE"/>
</dbReference>
<name>A0ABV2EE61_9CAUL</name>
<dbReference type="EMBL" id="JBEPLU010000001">
    <property type="protein sequence ID" value="MET3525299.1"/>
    <property type="molecule type" value="Genomic_DNA"/>
</dbReference>
<dbReference type="PANTHER" id="PTHR43881">
    <property type="entry name" value="GAMMA-GLUTAMYLTRANSPEPTIDASE (AFU_ORTHOLOGUE AFUA_4G13580)"/>
    <property type="match status" value="1"/>
</dbReference>
<evidence type="ECO:0000256" key="4">
    <source>
        <dbReference type="RuleBase" id="RU368036"/>
    </source>
</evidence>
<dbReference type="EC" id="2.3.2.2" evidence="4"/>
<dbReference type="InterPro" id="IPR043137">
    <property type="entry name" value="GGT_ssub_C"/>
</dbReference>
<evidence type="ECO:0000313" key="7">
    <source>
        <dbReference type="EMBL" id="MET3525299.1"/>
    </source>
</evidence>
<keyword evidence="4 7" id="KW-0012">Acyltransferase</keyword>
<dbReference type="EC" id="3.4.19.13" evidence="4"/>
<dbReference type="SUPFAM" id="SSF56235">
    <property type="entry name" value="N-terminal nucleophile aminohydrolases (Ntn hydrolases)"/>
    <property type="match status" value="1"/>
</dbReference>
<comment type="catalytic activity">
    <reaction evidence="1 4">
        <text>an S-substituted glutathione + H2O = an S-substituted L-cysteinylglycine + L-glutamate</text>
        <dbReference type="Rhea" id="RHEA:59468"/>
        <dbReference type="ChEBI" id="CHEBI:15377"/>
        <dbReference type="ChEBI" id="CHEBI:29985"/>
        <dbReference type="ChEBI" id="CHEBI:90779"/>
        <dbReference type="ChEBI" id="CHEBI:143103"/>
        <dbReference type="EC" id="3.4.19.13"/>
    </reaction>
</comment>
<keyword evidence="4 7" id="KW-0378">Hydrolase</keyword>
<dbReference type="InterPro" id="IPR000101">
    <property type="entry name" value="GGT_peptidase"/>
</dbReference>
<dbReference type="GO" id="GO:0103068">
    <property type="term" value="F:leukotriene C4 gamma-glutamyl transferase activity"/>
    <property type="evidence" value="ECO:0007669"/>
    <property type="project" value="UniProtKB-EC"/>
</dbReference>
<dbReference type="Proteomes" id="UP001549110">
    <property type="component" value="Unassembled WGS sequence"/>
</dbReference>
<keyword evidence="4 7" id="KW-0808">Transferase</keyword>
<dbReference type="NCBIfam" id="TIGR00066">
    <property type="entry name" value="g_glut_trans"/>
    <property type="match status" value="1"/>
</dbReference>
<keyword evidence="4" id="KW-0317">Glutathione biosynthesis</keyword>
<comment type="PTM">
    <text evidence="4">Cleaved by autocatalysis into a large and a small subunit.</text>
</comment>
<comment type="catalytic activity">
    <reaction evidence="2 4">
        <text>glutathione + H2O = L-cysteinylglycine + L-glutamate</text>
        <dbReference type="Rhea" id="RHEA:28807"/>
        <dbReference type="ChEBI" id="CHEBI:15377"/>
        <dbReference type="ChEBI" id="CHEBI:29985"/>
        <dbReference type="ChEBI" id="CHEBI:57925"/>
        <dbReference type="ChEBI" id="CHEBI:61694"/>
        <dbReference type="EC" id="3.4.19.13"/>
    </reaction>
</comment>
<evidence type="ECO:0000313" key="8">
    <source>
        <dbReference type="Proteomes" id="UP001549110"/>
    </source>
</evidence>
<dbReference type="RefSeq" id="WP_354297104.1">
    <property type="nucleotide sequence ID" value="NZ_JBEPLU010000001.1"/>
</dbReference>
<dbReference type="GO" id="GO:0036374">
    <property type="term" value="F:glutathione hydrolase activity"/>
    <property type="evidence" value="ECO:0007669"/>
    <property type="project" value="UniProtKB-EC"/>
</dbReference>
<reference evidence="7 8" key="1">
    <citation type="submission" date="2024-06" db="EMBL/GenBank/DDBJ databases">
        <title>Genomic Encyclopedia of Type Strains, Phase IV (KMG-IV): sequencing the most valuable type-strain genomes for metagenomic binning, comparative biology and taxonomic classification.</title>
        <authorList>
            <person name="Goeker M."/>
        </authorList>
    </citation>
    <scope>NUCLEOTIDE SEQUENCE [LARGE SCALE GENOMIC DNA]</scope>
    <source>
        <strain evidence="7 8">DSM 17809</strain>
    </source>
</reference>
<dbReference type="Pfam" id="PF01019">
    <property type="entry name" value="G_glu_transpept"/>
    <property type="match status" value="1"/>
</dbReference>
<comment type="similarity">
    <text evidence="4">Belongs to the gamma-glutamyltransferase family.</text>
</comment>
<gene>
    <name evidence="7" type="ORF">ABID41_000394</name>
</gene>